<dbReference type="Proteomes" id="UP000479000">
    <property type="component" value="Unassembled WGS sequence"/>
</dbReference>
<keyword evidence="3" id="KW-1185">Reference proteome</keyword>
<accession>A0A6H5H478</accession>
<evidence type="ECO:0000256" key="1">
    <source>
        <dbReference type="SAM" id="MobiDB-lite"/>
    </source>
</evidence>
<dbReference type="AlphaFoldDB" id="A0A6H5H478"/>
<name>A0A6H5H478_9HEMI</name>
<proteinExistence type="predicted"/>
<reference evidence="2 3" key="1">
    <citation type="submission" date="2020-02" db="EMBL/GenBank/DDBJ databases">
        <authorList>
            <person name="Ferguson B K."/>
        </authorList>
    </citation>
    <scope>NUCLEOTIDE SEQUENCE [LARGE SCALE GENOMIC DNA]</scope>
</reference>
<feature type="region of interest" description="Disordered" evidence="1">
    <location>
        <begin position="129"/>
        <end position="150"/>
    </location>
</feature>
<protein>
    <submittedName>
        <fullName evidence="2">Uncharacterized protein</fullName>
    </submittedName>
</protein>
<evidence type="ECO:0000313" key="2">
    <source>
        <dbReference type="EMBL" id="CAB0012124.1"/>
    </source>
</evidence>
<evidence type="ECO:0000313" key="3">
    <source>
        <dbReference type="Proteomes" id="UP000479000"/>
    </source>
</evidence>
<organism evidence="2 3">
    <name type="scientific">Nesidiocoris tenuis</name>
    <dbReference type="NCBI Taxonomy" id="355587"/>
    <lineage>
        <taxon>Eukaryota</taxon>
        <taxon>Metazoa</taxon>
        <taxon>Ecdysozoa</taxon>
        <taxon>Arthropoda</taxon>
        <taxon>Hexapoda</taxon>
        <taxon>Insecta</taxon>
        <taxon>Pterygota</taxon>
        <taxon>Neoptera</taxon>
        <taxon>Paraneoptera</taxon>
        <taxon>Hemiptera</taxon>
        <taxon>Heteroptera</taxon>
        <taxon>Panheteroptera</taxon>
        <taxon>Cimicomorpha</taxon>
        <taxon>Miridae</taxon>
        <taxon>Dicyphina</taxon>
        <taxon>Nesidiocoris</taxon>
    </lineage>
</organism>
<dbReference type="EMBL" id="CADCXU010024988">
    <property type="protein sequence ID" value="CAB0012124.1"/>
    <property type="molecule type" value="Genomic_DNA"/>
</dbReference>
<sequence>MADFYNSRDPILISISIRPAFLGTQIPSRACTFPRPRIQYESFIEGGREIAHASRVCGAGCNQAQKFRLAFAFKCVSDDRLGTNLTALSVERHQLATALSVERHQFATGGPVERHSARQAGPLHGGIGTWPLSQSETRSPLPPIDGSSRQPRRIRLSNISAFFLLANKNKFILTRTNRWQRATRHLPSAHLWYCRASVRELGRHSVPSLMTY</sequence>
<gene>
    <name evidence="2" type="ORF">NTEN_LOCUS16914</name>
</gene>